<evidence type="ECO:0008006" key="3">
    <source>
        <dbReference type="Google" id="ProtNLM"/>
    </source>
</evidence>
<dbReference type="Proteomes" id="UP000612329">
    <property type="component" value="Unassembled WGS sequence"/>
</dbReference>
<dbReference type="AlphaFoldDB" id="A0A8J3BPZ8"/>
<gene>
    <name evidence="1" type="ORF">GCM10007962_25250</name>
</gene>
<name>A0A8J3BPZ8_9FLAO</name>
<reference evidence="1" key="1">
    <citation type="journal article" date="2014" name="Int. J. Syst. Evol. Microbiol.">
        <title>Complete genome sequence of Corynebacterium casei LMG S-19264T (=DSM 44701T), isolated from a smear-ripened cheese.</title>
        <authorList>
            <consortium name="US DOE Joint Genome Institute (JGI-PGF)"/>
            <person name="Walter F."/>
            <person name="Albersmeier A."/>
            <person name="Kalinowski J."/>
            <person name="Ruckert C."/>
        </authorList>
    </citation>
    <scope>NUCLEOTIDE SEQUENCE</scope>
    <source>
        <strain evidence="1">JCM 12862</strain>
    </source>
</reference>
<accession>A0A8J3BPZ8</accession>
<proteinExistence type="predicted"/>
<comment type="caution">
    <text evidence="1">The sequence shown here is derived from an EMBL/GenBank/DDBJ whole genome shotgun (WGS) entry which is preliminary data.</text>
</comment>
<evidence type="ECO:0000313" key="2">
    <source>
        <dbReference type="Proteomes" id="UP000612329"/>
    </source>
</evidence>
<sequence length="221" mass="25480">MKTTHIKIVTKYLRNTLYILASILIFSSCVEKTKTIGLNKSKFYYPSKSDFENDSTITQITLDSLKNFNELVDKIDKIVCTDSIPVINFENTQSEFKIMPMNSCSSEMACFRPFLVTISPDSIRIDYHKKIGIENLFTALELNLLNKDKNPLHGDSPAKTIFEVQVDSIYNIKKTSDLLVKIVNSYNELNKKNKDSLFLKIWFSKRKSYPPPPHSEFEKSE</sequence>
<reference evidence="1" key="2">
    <citation type="submission" date="2020-09" db="EMBL/GenBank/DDBJ databases">
        <authorList>
            <person name="Sun Q."/>
            <person name="Ohkuma M."/>
        </authorList>
    </citation>
    <scope>NUCLEOTIDE SEQUENCE</scope>
    <source>
        <strain evidence="1">JCM 12862</strain>
    </source>
</reference>
<keyword evidence="2" id="KW-1185">Reference proteome</keyword>
<dbReference type="PROSITE" id="PS51257">
    <property type="entry name" value="PROKAR_LIPOPROTEIN"/>
    <property type="match status" value="1"/>
</dbReference>
<evidence type="ECO:0000313" key="1">
    <source>
        <dbReference type="EMBL" id="GGK29922.1"/>
    </source>
</evidence>
<dbReference type="EMBL" id="BMNR01000005">
    <property type="protein sequence ID" value="GGK29922.1"/>
    <property type="molecule type" value="Genomic_DNA"/>
</dbReference>
<protein>
    <recommendedName>
        <fullName evidence="3">Lipoprotein</fullName>
    </recommendedName>
</protein>
<organism evidence="1 2">
    <name type="scientific">Yeosuana aromativorans</name>
    <dbReference type="NCBI Taxonomy" id="288019"/>
    <lineage>
        <taxon>Bacteria</taxon>
        <taxon>Pseudomonadati</taxon>
        <taxon>Bacteroidota</taxon>
        <taxon>Flavobacteriia</taxon>
        <taxon>Flavobacteriales</taxon>
        <taxon>Flavobacteriaceae</taxon>
        <taxon>Yeosuana</taxon>
    </lineage>
</organism>
<dbReference type="RefSeq" id="WP_188653664.1">
    <property type="nucleotide sequence ID" value="NZ_BMNR01000005.1"/>
</dbReference>